<evidence type="ECO:0008006" key="3">
    <source>
        <dbReference type="Google" id="ProtNLM"/>
    </source>
</evidence>
<evidence type="ECO:0000313" key="2">
    <source>
        <dbReference type="Proteomes" id="UP001529510"/>
    </source>
</evidence>
<dbReference type="PANTHER" id="PTHR11188">
    <property type="entry name" value="ARRESTIN DOMAIN CONTAINING PROTEIN"/>
    <property type="match status" value="1"/>
</dbReference>
<dbReference type="GO" id="GO:0007399">
    <property type="term" value="P:nervous system development"/>
    <property type="evidence" value="ECO:0007669"/>
    <property type="project" value="UniProtKB-ARBA"/>
</dbReference>
<proteinExistence type="predicted"/>
<comment type="caution">
    <text evidence="1">The sequence shown here is derived from an EMBL/GenBank/DDBJ whole genome shotgun (WGS) entry which is preliminary data.</text>
</comment>
<protein>
    <recommendedName>
        <fullName evidence="3">Arrestin C-terminal-like domain-containing protein</fullName>
    </recommendedName>
</protein>
<dbReference type="Gene3D" id="2.60.40.640">
    <property type="match status" value="2"/>
</dbReference>
<evidence type="ECO:0000313" key="1">
    <source>
        <dbReference type="EMBL" id="KAL0163018.1"/>
    </source>
</evidence>
<accession>A0ABD0NMA8</accession>
<organism evidence="1 2">
    <name type="scientific">Cirrhinus mrigala</name>
    <name type="common">Mrigala</name>
    <dbReference type="NCBI Taxonomy" id="683832"/>
    <lineage>
        <taxon>Eukaryota</taxon>
        <taxon>Metazoa</taxon>
        <taxon>Chordata</taxon>
        <taxon>Craniata</taxon>
        <taxon>Vertebrata</taxon>
        <taxon>Euteleostomi</taxon>
        <taxon>Actinopterygii</taxon>
        <taxon>Neopterygii</taxon>
        <taxon>Teleostei</taxon>
        <taxon>Ostariophysi</taxon>
        <taxon>Cypriniformes</taxon>
        <taxon>Cyprinidae</taxon>
        <taxon>Labeoninae</taxon>
        <taxon>Labeonini</taxon>
        <taxon>Cirrhinus</taxon>
    </lineage>
</organism>
<dbReference type="PANTHER" id="PTHR11188:SF176">
    <property type="entry name" value="ARRESTIN DOMAIN-CONTAINING PROTEIN 1"/>
    <property type="match status" value="1"/>
</dbReference>
<dbReference type="Proteomes" id="UP001529510">
    <property type="component" value="Unassembled WGS sequence"/>
</dbReference>
<dbReference type="EMBL" id="JAMKFB020000021">
    <property type="protein sequence ID" value="KAL0163018.1"/>
    <property type="molecule type" value="Genomic_DNA"/>
</dbReference>
<dbReference type="AlphaFoldDB" id="A0ABD0NMA8"/>
<dbReference type="InterPro" id="IPR014756">
    <property type="entry name" value="Ig_E-set"/>
</dbReference>
<name>A0ABD0NMA8_CIRMR</name>
<gene>
    <name evidence="1" type="ORF">M9458_042414</name>
</gene>
<keyword evidence="2" id="KW-1185">Reference proteome</keyword>
<sequence length="117" mass="13232">MFVVASVPTSFEGPFGKILYKIRAFIDTPRFSKDYKTQRPFYLLNVLNLNELPDIEQPSCAVTTKKFNYLLVKTGTLMLKAYSDLRGYTPGQVIKLSTEIHNKSGKDTGYVMASLIQ</sequence>
<dbReference type="SUPFAM" id="SSF81296">
    <property type="entry name" value="E set domains"/>
    <property type="match status" value="2"/>
</dbReference>
<feature type="non-terminal residue" evidence="1">
    <location>
        <position position="117"/>
    </location>
</feature>
<dbReference type="InterPro" id="IPR050357">
    <property type="entry name" value="Arrestin_domain-protein"/>
</dbReference>
<dbReference type="InterPro" id="IPR014752">
    <property type="entry name" value="Arrestin-like_C"/>
</dbReference>
<reference evidence="1 2" key="1">
    <citation type="submission" date="2024-05" db="EMBL/GenBank/DDBJ databases">
        <title>Genome sequencing and assembly of Indian major carp, Cirrhinus mrigala (Hamilton, 1822).</title>
        <authorList>
            <person name="Mohindra V."/>
            <person name="Chowdhury L.M."/>
            <person name="Lal K."/>
            <person name="Jena J.K."/>
        </authorList>
    </citation>
    <scope>NUCLEOTIDE SEQUENCE [LARGE SCALE GENOMIC DNA]</scope>
    <source>
        <strain evidence="1">CM1030</strain>
        <tissue evidence="1">Blood</tissue>
    </source>
</reference>